<gene>
    <name evidence="4" type="ORF">A3J56_02590</name>
</gene>
<dbReference type="InterPro" id="IPR011330">
    <property type="entry name" value="Glyco_hydro/deAcase_b/a-brl"/>
</dbReference>
<reference evidence="4 5" key="1">
    <citation type="journal article" date="2016" name="Nat. Commun.">
        <title>Thousands of microbial genomes shed light on interconnected biogeochemical processes in an aquifer system.</title>
        <authorList>
            <person name="Anantharaman K."/>
            <person name="Brown C.T."/>
            <person name="Hug L.A."/>
            <person name="Sharon I."/>
            <person name="Castelle C.J."/>
            <person name="Probst A.J."/>
            <person name="Thomas B.C."/>
            <person name="Singh A."/>
            <person name="Wilkins M.J."/>
            <person name="Karaoz U."/>
            <person name="Brodie E.L."/>
            <person name="Williams K.H."/>
            <person name="Hubbard S.S."/>
            <person name="Banfield J.F."/>
        </authorList>
    </citation>
    <scope>NUCLEOTIDE SEQUENCE [LARGE SCALE GENOMIC DNA]</scope>
</reference>
<dbReference type="SUPFAM" id="SSF88713">
    <property type="entry name" value="Glycoside hydrolase/deacetylase"/>
    <property type="match status" value="1"/>
</dbReference>
<dbReference type="STRING" id="1798338.A3J56_02590"/>
<dbReference type="InterPro" id="IPR052046">
    <property type="entry name" value="GH57_Enzymes"/>
</dbReference>
<dbReference type="GO" id="GO:0005975">
    <property type="term" value="P:carbohydrate metabolic process"/>
    <property type="evidence" value="ECO:0007669"/>
    <property type="project" value="InterPro"/>
</dbReference>
<sequence>MQWVNFLHIYQPASQADDILETVVNQSYRRVFRGLREIPTARVTLNISGALSELLMKKGYQDVIDDIRWLADNGKLEFTETAKHHPFLPFLPEDEIKRQIELNHKTNSAIFGVAYKPVAFFPPEMAYSERIGKIVAKMGYKIILLDEIAYSGKIEKAPHDHTCIIKNAEPLVALFRERRASNLIISAVARDPQTFFTALGKELSKHEYLFTGMDGETFGHHRPGLEEFLFSLVRSDAITQRFVSEIPAFFPPTETIVPIQSTWATSEYDIENNLQFHSWRDQENKIHQKQWELFELVLVAVYQSEKEPEYPVAREMLDCAVASDQFFWASNRPWWSIEMIEQGAWQLLITINTLGTAHSATKARAKKLYEDVVSLGFAWQREGKIRKESHELKEATKIPFKKRTLEAGKPEVYYAFIEFMKREMKRAAEAQNYEEAILWRDAIWKLETKNDIYDAMHATDLLRHRVPLGAIEELMDQYKTKYRTLRGGQGEDRIRKSKQ</sequence>
<evidence type="ECO:0000259" key="3">
    <source>
        <dbReference type="PROSITE" id="PS50151"/>
    </source>
</evidence>
<dbReference type="InterPro" id="IPR004300">
    <property type="entry name" value="Glyco_hydro_57_N"/>
</dbReference>
<dbReference type="PANTHER" id="PTHR36306:SF1">
    <property type="entry name" value="ALPHA-AMYLASE-RELATED"/>
    <property type="match status" value="1"/>
</dbReference>
<protein>
    <recommendedName>
        <fullName evidence="3">UVR domain-containing protein</fullName>
    </recommendedName>
</protein>
<evidence type="ECO:0000256" key="2">
    <source>
        <dbReference type="ARBA" id="ARBA00023277"/>
    </source>
</evidence>
<accession>A0A1F5WGV8</accession>
<dbReference type="PANTHER" id="PTHR36306">
    <property type="entry name" value="ALPHA-AMYLASE-RELATED-RELATED"/>
    <property type="match status" value="1"/>
</dbReference>
<name>A0A1F5WGV8_9BACT</name>
<dbReference type="AlphaFoldDB" id="A0A1F5WGV8"/>
<proteinExistence type="inferred from homology"/>
<evidence type="ECO:0000313" key="5">
    <source>
        <dbReference type="Proteomes" id="UP000178406"/>
    </source>
</evidence>
<evidence type="ECO:0000256" key="1">
    <source>
        <dbReference type="ARBA" id="ARBA00006821"/>
    </source>
</evidence>
<dbReference type="Gene3D" id="3.20.110.20">
    <property type="match status" value="1"/>
</dbReference>
<dbReference type="InterPro" id="IPR036876">
    <property type="entry name" value="UVR_dom_sf"/>
</dbReference>
<dbReference type="InterPro" id="IPR001943">
    <property type="entry name" value="UVR_dom"/>
</dbReference>
<dbReference type="GO" id="GO:0003824">
    <property type="term" value="F:catalytic activity"/>
    <property type="evidence" value="ECO:0007669"/>
    <property type="project" value="InterPro"/>
</dbReference>
<dbReference type="Proteomes" id="UP000178406">
    <property type="component" value="Unassembled WGS sequence"/>
</dbReference>
<comment type="caution">
    <text evidence="4">The sequence shown here is derived from an EMBL/GenBank/DDBJ whole genome shotgun (WGS) entry which is preliminary data.</text>
</comment>
<dbReference type="Pfam" id="PF03065">
    <property type="entry name" value="Glyco_hydro_57"/>
    <property type="match status" value="1"/>
</dbReference>
<organism evidence="4 5">
    <name type="scientific">Candidatus Giovannonibacteria bacterium RIFCSPHIGHO2_02_FULL_46_20</name>
    <dbReference type="NCBI Taxonomy" id="1798338"/>
    <lineage>
        <taxon>Bacteria</taxon>
        <taxon>Candidatus Giovannoniibacteriota</taxon>
    </lineage>
</organism>
<evidence type="ECO:0000313" key="4">
    <source>
        <dbReference type="EMBL" id="OGF74824.1"/>
    </source>
</evidence>
<feature type="domain" description="UVR" evidence="3">
    <location>
        <begin position="414"/>
        <end position="449"/>
    </location>
</feature>
<dbReference type="EMBL" id="MFHQ01000003">
    <property type="protein sequence ID" value="OGF74824.1"/>
    <property type="molecule type" value="Genomic_DNA"/>
</dbReference>
<dbReference type="SUPFAM" id="SSF46600">
    <property type="entry name" value="C-terminal UvrC-binding domain of UvrB"/>
    <property type="match status" value="1"/>
</dbReference>
<dbReference type="Pfam" id="PF02151">
    <property type="entry name" value="UVR"/>
    <property type="match status" value="1"/>
</dbReference>
<keyword evidence="2" id="KW-0119">Carbohydrate metabolism</keyword>
<dbReference type="PROSITE" id="PS50151">
    <property type="entry name" value="UVR"/>
    <property type="match status" value="1"/>
</dbReference>
<comment type="similarity">
    <text evidence="1">Belongs to the glycosyl hydrolase 57 family.</text>
</comment>